<feature type="binding site" evidence="5 7">
    <location>
        <position position="188"/>
    </location>
    <ligand>
        <name>substrate</name>
    </ligand>
</feature>
<dbReference type="NCBIfam" id="TIGR01740">
    <property type="entry name" value="pyrF"/>
    <property type="match status" value="1"/>
</dbReference>
<dbReference type="PANTHER" id="PTHR32119:SF2">
    <property type="entry name" value="OROTIDINE 5'-PHOSPHATE DECARBOXYLASE"/>
    <property type="match status" value="1"/>
</dbReference>
<dbReference type="SUPFAM" id="SSF51366">
    <property type="entry name" value="Ribulose-phoshate binding barrel"/>
    <property type="match status" value="1"/>
</dbReference>
<dbReference type="InterPro" id="IPR011060">
    <property type="entry name" value="RibuloseP-bd_barrel"/>
</dbReference>
<evidence type="ECO:0000256" key="4">
    <source>
        <dbReference type="ARBA" id="ARBA00023239"/>
    </source>
</evidence>
<feature type="binding site" evidence="5 7">
    <location>
        <position position="187"/>
    </location>
    <ligand>
        <name>substrate</name>
    </ligand>
</feature>
<dbReference type="OrthoDB" id="94124at2157"/>
<comment type="subunit">
    <text evidence="5">Homodimer.</text>
</comment>
<proteinExistence type="inferred from homology"/>
<evidence type="ECO:0000259" key="9">
    <source>
        <dbReference type="SMART" id="SM00934"/>
    </source>
</evidence>
<keyword evidence="2 5" id="KW-0210">Decarboxylase</keyword>
<dbReference type="UniPathway" id="UPA00070">
    <property type="reaction ID" value="UER00120"/>
</dbReference>
<evidence type="ECO:0000256" key="7">
    <source>
        <dbReference type="PIRSR" id="PIRSR614732-2"/>
    </source>
</evidence>
<dbReference type="HAMAP" id="MF_01200_A">
    <property type="entry name" value="OMPdecase_type1_A"/>
    <property type="match status" value="1"/>
</dbReference>
<dbReference type="InterPro" id="IPR001754">
    <property type="entry name" value="OMPdeCOase_dom"/>
</dbReference>
<feature type="binding site" evidence="5">
    <location>
        <begin position="164"/>
        <end position="174"/>
    </location>
    <ligand>
        <name>substrate</name>
    </ligand>
</feature>
<dbReference type="CDD" id="cd04725">
    <property type="entry name" value="OMP_decarboxylase_like"/>
    <property type="match status" value="1"/>
</dbReference>
<feature type="active site" description="For OMPdecase activity" evidence="6">
    <location>
        <position position="59"/>
    </location>
</feature>
<reference evidence="10" key="1">
    <citation type="submission" date="2010-02" db="EMBL/GenBank/DDBJ databases">
        <title>Complete sequence of Aciduliprofundum boonei T469.</title>
        <authorList>
            <consortium name="US DOE Joint Genome Institute"/>
            <person name="Lucas S."/>
            <person name="Copeland A."/>
            <person name="Lapidus A."/>
            <person name="Cheng J.-F."/>
            <person name="Bruce D."/>
            <person name="Goodwin L."/>
            <person name="Pitluck S."/>
            <person name="Saunders E."/>
            <person name="Detter J.C."/>
            <person name="Han C."/>
            <person name="Tapia R."/>
            <person name="Land M."/>
            <person name="Hauser L."/>
            <person name="Kyrpides N."/>
            <person name="Mikhailova N."/>
            <person name="Flores G."/>
            <person name="Reysenbach A.-L."/>
            <person name="Woyke T."/>
        </authorList>
    </citation>
    <scope>NUCLEOTIDE SEQUENCE</scope>
    <source>
        <strain evidence="10">T469</strain>
    </source>
</reference>
<dbReference type="EMBL" id="CP001941">
    <property type="protein sequence ID" value="ADD08948.1"/>
    <property type="molecule type" value="Genomic_DNA"/>
</dbReference>
<dbReference type="RefSeq" id="WP_008085585.1">
    <property type="nucleotide sequence ID" value="NC_013926.1"/>
</dbReference>
<dbReference type="GeneID" id="8828099"/>
<feature type="active site" description="For OMPdecase activity" evidence="6">
    <location>
        <position position="62"/>
    </location>
</feature>
<feature type="binding site" evidence="5 7">
    <location>
        <position position="112"/>
    </location>
    <ligand>
        <name>substrate</name>
    </ligand>
</feature>
<dbReference type="KEGG" id="abi:Aboo_1139"/>
<evidence type="ECO:0000256" key="3">
    <source>
        <dbReference type="ARBA" id="ARBA00022975"/>
    </source>
</evidence>
<feature type="active site" description="For OMPdecase activity" evidence="6">
    <location>
        <position position="57"/>
    </location>
</feature>
<evidence type="ECO:0000313" key="11">
    <source>
        <dbReference type="Proteomes" id="UP000001400"/>
    </source>
</evidence>
<gene>
    <name evidence="5" type="primary">pyrF</name>
    <name evidence="10" type="ordered locus">Aboo_1139</name>
</gene>
<dbReference type="Gene3D" id="3.20.20.70">
    <property type="entry name" value="Aldolase class I"/>
    <property type="match status" value="1"/>
</dbReference>
<dbReference type="InterPro" id="IPR018089">
    <property type="entry name" value="OMPdecase_AS"/>
</dbReference>
<feature type="binding site" evidence="5 7">
    <location>
        <position position="31"/>
    </location>
    <ligand>
        <name>substrate</name>
    </ligand>
</feature>
<dbReference type="GO" id="GO:0004590">
    <property type="term" value="F:orotidine-5'-phosphate decarboxylase activity"/>
    <property type="evidence" value="ECO:0007669"/>
    <property type="project" value="UniProtKB-UniRule"/>
</dbReference>
<protein>
    <recommendedName>
        <fullName evidence="5">Orotidine 5'-phosphate decarboxylase</fullName>
        <ecNumber evidence="5">4.1.1.23</ecNumber>
    </recommendedName>
    <alternativeName>
        <fullName evidence="5">OMP decarboxylase</fullName>
        <shortName evidence="5">OMPDCase</shortName>
        <shortName evidence="5">OMPdecase</shortName>
    </alternativeName>
</protein>
<evidence type="ECO:0000256" key="6">
    <source>
        <dbReference type="PIRSR" id="PIRSR614732-1"/>
    </source>
</evidence>
<feature type="domain" description="Orotidine 5'-phosphate decarboxylase" evidence="9">
    <location>
        <begin position="3"/>
        <end position="203"/>
    </location>
</feature>
<dbReference type="InterPro" id="IPR047595">
    <property type="entry name" value="OMPdecase_arc"/>
</dbReference>
<dbReference type="Pfam" id="PF00215">
    <property type="entry name" value="OMPdecase"/>
    <property type="match status" value="1"/>
</dbReference>
<dbReference type="GO" id="GO:0005829">
    <property type="term" value="C:cytosol"/>
    <property type="evidence" value="ECO:0007669"/>
    <property type="project" value="TreeGrafter"/>
</dbReference>
<dbReference type="NCBIfam" id="NF010386">
    <property type="entry name" value="PRK13813.1"/>
    <property type="match status" value="1"/>
</dbReference>
<feature type="binding site" evidence="5 7">
    <location>
        <position position="9"/>
    </location>
    <ligand>
        <name>substrate</name>
    </ligand>
</feature>
<evidence type="ECO:0000256" key="8">
    <source>
        <dbReference type="RuleBase" id="RU000512"/>
    </source>
</evidence>
<dbReference type="InterPro" id="IPR013785">
    <property type="entry name" value="Aldolase_TIM"/>
</dbReference>
<dbReference type="InterPro" id="IPR014732">
    <property type="entry name" value="OMPdecase"/>
</dbReference>
<dbReference type="SMART" id="SM00934">
    <property type="entry name" value="OMPdecase"/>
    <property type="match status" value="1"/>
</dbReference>
<keyword evidence="4 5" id="KW-0456">Lyase</keyword>
<dbReference type="EC" id="4.1.1.23" evidence="5"/>
<comment type="function">
    <text evidence="5">Catalyzes the decarboxylation of orotidine 5'-monophosphate (OMP) to uridine 5'-monophosphate (UMP).</text>
</comment>
<evidence type="ECO:0000256" key="1">
    <source>
        <dbReference type="ARBA" id="ARBA00004861"/>
    </source>
</evidence>
<dbReference type="GO" id="GO:0006207">
    <property type="term" value="P:'de novo' pyrimidine nucleobase biosynthetic process"/>
    <property type="evidence" value="ECO:0007669"/>
    <property type="project" value="InterPro"/>
</dbReference>
<comment type="catalytic activity">
    <reaction evidence="5 8">
        <text>orotidine 5'-phosphate + H(+) = UMP + CO2</text>
        <dbReference type="Rhea" id="RHEA:11596"/>
        <dbReference type="ChEBI" id="CHEBI:15378"/>
        <dbReference type="ChEBI" id="CHEBI:16526"/>
        <dbReference type="ChEBI" id="CHEBI:57538"/>
        <dbReference type="ChEBI" id="CHEBI:57865"/>
        <dbReference type="EC" id="4.1.1.23"/>
    </reaction>
</comment>
<dbReference type="STRING" id="439481.Aboo_1139"/>
<feature type="active site" description="Proton donor" evidence="5">
    <location>
        <position position="59"/>
    </location>
</feature>
<accession>B5IFL9</accession>
<dbReference type="PANTHER" id="PTHR32119">
    <property type="entry name" value="OROTIDINE 5'-PHOSPHATE DECARBOXYLASE"/>
    <property type="match status" value="1"/>
</dbReference>
<evidence type="ECO:0000256" key="2">
    <source>
        <dbReference type="ARBA" id="ARBA00022793"/>
    </source>
</evidence>
<keyword evidence="11" id="KW-1185">Reference proteome</keyword>
<dbReference type="Proteomes" id="UP000001400">
    <property type="component" value="Chromosome"/>
</dbReference>
<feature type="binding site" evidence="5">
    <location>
        <begin position="57"/>
        <end position="66"/>
    </location>
    <ligand>
        <name>substrate</name>
    </ligand>
</feature>
<dbReference type="eggNOG" id="arCOG00081">
    <property type="taxonomic scope" value="Archaea"/>
</dbReference>
<name>B5IFL9_ACIB4</name>
<sequence>MAGLILALDVTDREKAINIANEVADYLHAIKIGWPLVMAAGMDIIDSLSQIKPIICDFKVADIPNTTKLIVREARNHGAMGIIVHGFVGRDSIKAAVDEAGKMKVYVVAEMSHPGALDFMQKHTDDIVLMAKEVGAAGLIAPATRPERITHIRSLAGDMEILAPGVGAQGGSAKEAIEAGATHIIVGRRIYEANEPAKAAKALYDELTL</sequence>
<organism evidence="10 11">
    <name type="scientific">Aciduliprofundum boonei (strain DSM 19572 / T469)</name>
    <dbReference type="NCBI Taxonomy" id="439481"/>
    <lineage>
        <taxon>Archaea</taxon>
        <taxon>Methanobacteriati</taxon>
        <taxon>Thermoplasmatota</taxon>
        <taxon>DHVE2 group</taxon>
        <taxon>Candidatus Aciduliprofundum</taxon>
    </lineage>
</organism>
<comment type="pathway">
    <text evidence="1 5 8">Pyrimidine metabolism; UMP biosynthesis via de novo pathway; UMP from orotate: step 2/2.</text>
</comment>
<dbReference type="GO" id="GO:0044205">
    <property type="term" value="P:'de novo' UMP biosynthetic process"/>
    <property type="evidence" value="ECO:0007669"/>
    <property type="project" value="UniProtKB-UniRule"/>
</dbReference>
<comment type="similarity">
    <text evidence="5">Belongs to the OMP decarboxylase family. Type 1 subfamily.</text>
</comment>
<dbReference type="PROSITE" id="PS00156">
    <property type="entry name" value="OMPDECASE"/>
    <property type="match status" value="1"/>
</dbReference>
<keyword evidence="3 5" id="KW-0665">Pyrimidine biosynthesis</keyword>
<evidence type="ECO:0000313" key="10">
    <source>
        <dbReference type="EMBL" id="ADD08948.1"/>
    </source>
</evidence>
<evidence type="ECO:0000256" key="5">
    <source>
        <dbReference type="HAMAP-Rule" id="MF_01200"/>
    </source>
</evidence>
<dbReference type="HOGENOM" id="CLU_067069_2_0_2"/>
<dbReference type="AlphaFoldDB" id="B5IFL9"/>